<keyword evidence="2" id="KW-1185">Reference proteome</keyword>
<name>A0ABU8BWL4_9RHOB</name>
<reference evidence="1" key="1">
    <citation type="submission" date="2024-02" db="EMBL/GenBank/DDBJ databases">
        <title>Genome sequences of strain Gemmobacter sp. JM10B15.</title>
        <authorList>
            <person name="Zhang M."/>
        </authorList>
    </citation>
    <scope>NUCLEOTIDE SEQUENCE</scope>
    <source>
        <strain evidence="1">JM10B15</strain>
    </source>
</reference>
<sequence>MSILFWLTDAQMERLRPFFPKSHGKPRV</sequence>
<comment type="caution">
    <text evidence="1">The sequence shown here is derived from an EMBL/GenBank/DDBJ whole genome shotgun (WGS) entry which is preliminary data.</text>
</comment>
<proteinExistence type="predicted"/>
<evidence type="ECO:0000313" key="1">
    <source>
        <dbReference type="EMBL" id="MEH7829094.1"/>
    </source>
</evidence>
<dbReference type="EMBL" id="JBALHR010000007">
    <property type="protein sequence ID" value="MEH7829094.1"/>
    <property type="molecule type" value="Genomic_DNA"/>
</dbReference>
<feature type="non-terminal residue" evidence="1">
    <location>
        <position position="28"/>
    </location>
</feature>
<evidence type="ECO:0000313" key="2">
    <source>
        <dbReference type="Proteomes" id="UP001431963"/>
    </source>
</evidence>
<protein>
    <submittedName>
        <fullName evidence="1">IS5/IS1182 family transposase</fullName>
    </submittedName>
</protein>
<organism evidence="1 2">
    <name type="scientific">Gemmobacter denitrificans</name>
    <dbReference type="NCBI Taxonomy" id="3123040"/>
    <lineage>
        <taxon>Bacteria</taxon>
        <taxon>Pseudomonadati</taxon>
        <taxon>Pseudomonadota</taxon>
        <taxon>Alphaproteobacteria</taxon>
        <taxon>Rhodobacterales</taxon>
        <taxon>Paracoccaceae</taxon>
        <taxon>Gemmobacter</taxon>
    </lineage>
</organism>
<gene>
    <name evidence="1" type="ORF">V6590_13115</name>
</gene>
<accession>A0ABU8BWL4</accession>
<dbReference type="Proteomes" id="UP001431963">
    <property type="component" value="Unassembled WGS sequence"/>
</dbReference>